<evidence type="ECO:0000313" key="1">
    <source>
        <dbReference type="EMBL" id="MDT0604057.1"/>
    </source>
</evidence>
<organism evidence="1 2">
    <name type="scientific">Thalassotalea castellviae</name>
    <dbReference type="NCBI Taxonomy" id="3075612"/>
    <lineage>
        <taxon>Bacteria</taxon>
        <taxon>Pseudomonadati</taxon>
        <taxon>Pseudomonadota</taxon>
        <taxon>Gammaproteobacteria</taxon>
        <taxon>Alteromonadales</taxon>
        <taxon>Colwelliaceae</taxon>
        <taxon>Thalassotalea</taxon>
    </lineage>
</organism>
<proteinExistence type="predicted"/>
<evidence type="ECO:0008006" key="3">
    <source>
        <dbReference type="Google" id="ProtNLM"/>
    </source>
</evidence>
<gene>
    <name evidence="1" type="ORF">RM573_10685</name>
</gene>
<dbReference type="Proteomes" id="UP001266357">
    <property type="component" value="Unassembled WGS sequence"/>
</dbReference>
<dbReference type="EMBL" id="JAVRIF010000005">
    <property type="protein sequence ID" value="MDT0604057.1"/>
    <property type="molecule type" value="Genomic_DNA"/>
</dbReference>
<sequence>MITVLIRGIIAGVVVTIFTPKSKLNTQQALAKLNAERAAMESF</sequence>
<accession>A0ABU3A1K9</accession>
<evidence type="ECO:0000313" key="2">
    <source>
        <dbReference type="Proteomes" id="UP001266357"/>
    </source>
</evidence>
<dbReference type="RefSeq" id="WP_311581489.1">
    <property type="nucleotide sequence ID" value="NZ_JAVRIF010000005.1"/>
</dbReference>
<name>A0ABU3A1K9_9GAMM</name>
<reference evidence="1 2" key="1">
    <citation type="submission" date="2023-09" db="EMBL/GenBank/DDBJ databases">
        <authorList>
            <person name="Rey-Velasco X."/>
        </authorList>
    </citation>
    <scope>NUCLEOTIDE SEQUENCE [LARGE SCALE GENOMIC DNA]</scope>
    <source>
        <strain evidence="1 2">W431</strain>
    </source>
</reference>
<keyword evidence="2" id="KW-1185">Reference proteome</keyword>
<protein>
    <recommendedName>
        <fullName evidence="3">YtxH domain-containing protein</fullName>
    </recommendedName>
</protein>
<comment type="caution">
    <text evidence="1">The sequence shown here is derived from an EMBL/GenBank/DDBJ whole genome shotgun (WGS) entry which is preliminary data.</text>
</comment>